<dbReference type="Proteomes" id="UP000075515">
    <property type="component" value="Unassembled WGS sequence"/>
</dbReference>
<sequence length="113" mass="11705">MGNPLLHVSAQVTCPHLAKATDASTNTRVKVSGTAVATAVDGWQIAGCPFQVPAGATTKPQPCVTIQWSRPATRVKVNGSFALLQSSQGLCKSAEQIAQGLCTAVTQTRARGM</sequence>
<accession>A0A150T4L0</accession>
<evidence type="ECO:0000313" key="1">
    <source>
        <dbReference type="EMBL" id="KYF85038.1"/>
    </source>
</evidence>
<reference evidence="1 2" key="1">
    <citation type="submission" date="2014-02" db="EMBL/GenBank/DDBJ databases">
        <title>The small core and large imbalanced accessory genome model reveals a collaborative survival strategy of Sorangium cellulosum strains in nature.</title>
        <authorList>
            <person name="Han K."/>
            <person name="Peng R."/>
            <person name="Blom J."/>
            <person name="Li Y.-Z."/>
        </authorList>
    </citation>
    <scope>NUCLEOTIDE SEQUENCE [LARGE SCALE GENOMIC DNA]</scope>
    <source>
        <strain evidence="1 2">So0149</strain>
    </source>
</reference>
<organism evidence="1 2">
    <name type="scientific">Sorangium cellulosum</name>
    <name type="common">Polyangium cellulosum</name>
    <dbReference type="NCBI Taxonomy" id="56"/>
    <lineage>
        <taxon>Bacteria</taxon>
        <taxon>Pseudomonadati</taxon>
        <taxon>Myxococcota</taxon>
        <taxon>Polyangia</taxon>
        <taxon>Polyangiales</taxon>
        <taxon>Polyangiaceae</taxon>
        <taxon>Sorangium</taxon>
    </lineage>
</organism>
<comment type="caution">
    <text evidence="1">The sequence shown here is derived from an EMBL/GenBank/DDBJ whole genome shotgun (WGS) entry which is preliminary data.</text>
</comment>
<dbReference type="EMBL" id="JEMC01002822">
    <property type="protein sequence ID" value="KYF85038.1"/>
    <property type="molecule type" value="Genomic_DNA"/>
</dbReference>
<dbReference type="AlphaFoldDB" id="A0A150T4L0"/>
<evidence type="ECO:0000313" key="2">
    <source>
        <dbReference type="Proteomes" id="UP000075515"/>
    </source>
</evidence>
<protein>
    <submittedName>
        <fullName evidence="1">Uncharacterized protein</fullName>
    </submittedName>
</protein>
<name>A0A150T4L0_SORCE</name>
<gene>
    <name evidence="1" type="ORF">BE18_52550</name>
</gene>
<proteinExistence type="predicted"/>